<keyword evidence="7" id="KW-1015">Disulfide bond</keyword>
<comment type="function">
    <text evidence="10">Ligand for members of the frizzled family of seven transmembrane receptors that functions in the canonical Wnt/beta-catenin signaling pathway. Plays an important role in embryonic development, including dorsal versus ventral patterning during limb development, skeleton development and urogenital tract development. Required for central nervous system (CNS) angiogenesis and blood-brain barrier regulation. Required for normal, sexually dimorphic development of the Mullerian ducts, and for normal fertility in both sexes. Required for normal neural stem cell proliferation in the hippocampus dentate gyrus. Required for normal progress through the cell cycle in neural progenitor cells, for self-renewal of neural stem cells, and for normal neuronal differentiation and maturation. Promotes formation of synapses via its interaction with FZD5.</text>
</comment>
<dbReference type="GO" id="GO:0050768">
    <property type="term" value="P:negative regulation of neurogenesis"/>
    <property type="evidence" value="ECO:0007669"/>
    <property type="project" value="Ensembl"/>
</dbReference>
<evidence type="ECO:0000313" key="14">
    <source>
        <dbReference type="Proteomes" id="UP000002280"/>
    </source>
</evidence>
<reference evidence="13 14" key="1">
    <citation type="journal article" date="2007" name="Nature">
        <title>Genome of the marsupial Monodelphis domestica reveals innovation in non-coding sequences.</title>
        <authorList>
            <person name="Mikkelsen T.S."/>
            <person name="Wakefield M.J."/>
            <person name="Aken B."/>
            <person name="Amemiya C.T."/>
            <person name="Chang J.L."/>
            <person name="Duke S."/>
            <person name="Garber M."/>
            <person name="Gentles A.J."/>
            <person name="Goodstadt L."/>
            <person name="Heger A."/>
            <person name="Jurka J."/>
            <person name="Kamal M."/>
            <person name="Mauceli E."/>
            <person name="Searle S.M."/>
            <person name="Sharpe T."/>
            <person name="Baker M.L."/>
            <person name="Batzer M.A."/>
            <person name="Benos P.V."/>
            <person name="Belov K."/>
            <person name="Clamp M."/>
            <person name="Cook A."/>
            <person name="Cuff J."/>
            <person name="Das R."/>
            <person name="Davidow L."/>
            <person name="Deakin J.E."/>
            <person name="Fazzari M.J."/>
            <person name="Glass J.L."/>
            <person name="Grabherr M."/>
            <person name="Greally J.M."/>
            <person name="Gu W."/>
            <person name="Hore T.A."/>
            <person name="Huttley G.A."/>
            <person name="Kleber M."/>
            <person name="Jirtle R.L."/>
            <person name="Koina E."/>
            <person name="Lee J.T."/>
            <person name="Mahony S."/>
            <person name="Marra M.A."/>
            <person name="Miller R.D."/>
            <person name="Nicholls R.D."/>
            <person name="Oda M."/>
            <person name="Papenfuss A.T."/>
            <person name="Parra Z.E."/>
            <person name="Pollock D.D."/>
            <person name="Ray D.A."/>
            <person name="Schein J.E."/>
            <person name="Speed T.P."/>
            <person name="Thompson K."/>
            <person name="VandeBerg J.L."/>
            <person name="Wade C.M."/>
            <person name="Walker J.A."/>
            <person name="Waters P.D."/>
            <person name="Webber C."/>
            <person name="Weidman J.R."/>
            <person name="Xie X."/>
            <person name="Zody M.C."/>
            <person name="Baldwin J."/>
            <person name="Abdouelleil A."/>
            <person name="Abdulkadir J."/>
            <person name="Abebe A."/>
            <person name="Abera B."/>
            <person name="Abreu J."/>
            <person name="Acer S.C."/>
            <person name="Aftuck L."/>
            <person name="Alexander A."/>
            <person name="An P."/>
            <person name="Anderson E."/>
            <person name="Anderson S."/>
            <person name="Arachi H."/>
            <person name="Azer M."/>
            <person name="Bachantsang P."/>
            <person name="Barry A."/>
            <person name="Bayul T."/>
            <person name="Berlin A."/>
            <person name="Bessette D."/>
            <person name="Bloom T."/>
            <person name="Bloom T."/>
            <person name="Boguslavskiy L."/>
            <person name="Bonnet C."/>
            <person name="Boukhgalter B."/>
            <person name="Bourzgui I."/>
            <person name="Brown A."/>
            <person name="Cahill P."/>
            <person name="Channer S."/>
            <person name="Cheshatsang Y."/>
            <person name="Chuda L."/>
            <person name="Citroen M."/>
            <person name="Collymore A."/>
            <person name="Cooke P."/>
            <person name="Costello M."/>
            <person name="D'Aco K."/>
            <person name="Daza R."/>
            <person name="De Haan G."/>
            <person name="DeGray S."/>
            <person name="DeMaso C."/>
            <person name="Dhargay N."/>
            <person name="Dooley K."/>
            <person name="Dooley E."/>
            <person name="Doricent M."/>
            <person name="Dorje P."/>
            <person name="Dorjee K."/>
            <person name="Dupes A."/>
            <person name="Elong R."/>
            <person name="Falk J."/>
            <person name="Farina A."/>
            <person name="Faro S."/>
            <person name="Ferguson D."/>
            <person name="Fisher S."/>
            <person name="Foley C.D."/>
            <person name="Franke A."/>
            <person name="Friedrich D."/>
            <person name="Gadbois L."/>
            <person name="Gearin G."/>
            <person name="Gearin C.R."/>
            <person name="Giannoukos G."/>
            <person name="Goode T."/>
            <person name="Graham J."/>
            <person name="Grandbois E."/>
            <person name="Grewal S."/>
            <person name="Gyaltsen K."/>
            <person name="Hafez N."/>
            <person name="Hagos B."/>
            <person name="Hall J."/>
            <person name="Henson C."/>
            <person name="Hollinger A."/>
            <person name="Honan T."/>
            <person name="Huard M.D."/>
            <person name="Hughes L."/>
            <person name="Hurhula B."/>
            <person name="Husby M.E."/>
            <person name="Kamat A."/>
            <person name="Kanga B."/>
            <person name="Kashin S."/>
            <person name="Khazanovich D."/>
            <person name="Kisner P."/>
            <person name="Lance K."/>
            <person name="Lara M."/>
            <person name="Lee W."/>
            <person name="Lennon N."/>
            <person name="Letendre F."/>
            <person name="LeVine R."/>
            <person name="Lipovsky A."/>
            <person name="Liu X."/>
            <person name="Liu J."/>
            <person name="Liu S."/>
            <person name="Lokyitsang T."/>
            <person name="Lokyitsang Y."/>
            <person name="Lubonja R."/>
            <person name="Lui A."/>
            <person name="MacDonald P."/>
            <person name="Magnisalis V."/>
            <person name="Maru K."/>
            <person name="Matthews C."/>
            <person name="McCusker W."/>
            <person name="McDonough S."/>
            <person name="Mehta T."/>
            <person name="Meldrim J."/>
            <person name="Meneus L."/>
            <person name="Mihai O."/>
            <person name="Mihalev A."/>
            <person name="Mihova T."/>
            <person name="Mittelman R."/>
            <person name="Mlenga V."/>
            <person name="Montmayeur A."/>
            <person name="Mulrain L."/>
            <person name="Navidi A."/>
            <person name="Naylor J."/>
            <person name="Negash T."/>
            <person name="Nguyen T."/>
            <person name="Nguyen N."/>
            <person name="Nicol R."/>
            <person name="Norbu C."/>
            <person name="Norbu N."/>
            <person name="Novod N."/>
            <person name="O'Neill B."/>
            <person name="Osman S."/>
            <person name="Markiewicz E."/>
            <person name="Oyono O.L."/>
            <person name="Patti C."/>
            <person name="Phunkhang P."/>
            <person name="Pierre F."/>
            <person name="Priest M."/>
            <person name="Raghuraman S."/>
            <person name="Rege F."/>
            <person name="Reyes R."/>
            <person name="Rise C."/>
            <person name="Rogov P."/>
            <person name="Ross K."/>
            <person name="Ryan E."/>
            <person name="Settipalli S."/>
            <person name="Shea T."/>
            <person name="Sherpa N."/>
            <person name="Shi L."/>
            <person name="Shih D."/>
            <person name="Sparrow T."/>
            <person name="Spaulding J."/>
            <person name="Stalker J."/>
            <person name="Stange-Thomann N."/>
            <person name="Stavropoulos S."/>
            <person name="Stone C."/>
            <person name="Strader C."/>
            <person name="Tesfaye S."/>
            <person name="Thomson T."/>
            <person name="Thoulutsang Y."/>
            <person name="Thoulutsang D."/>
            <person name="Topham K."/>
            <person name="Topping I."/>
            <person name="Tsamla T."/>
            <person name="Vassiliev H."/>
            <person name="Vo A."/>
            <person name="Wangchuk T."/>
            <person name="Wangdi T."/>
            <person name="Weiand M."/>
            <person name="Wilkinson J."/>
            <person name="Wilson A."/>
            <person name="Yadav S."/>
            <person name="Young G."/>
            <person name="Yu Q."/>
            <person name="Zembek L."/>
            <person name="Zhong D."/>
            <person name="Zimmer A."/>
            <person name="Zwirko Z."/>
            <person name="Jaffe D.B."/>
            <person name="Alvarez P."/>
            <person name="Brockman W."/>
            <person name="Butler J."/>
            <person name="Chin C."/>
            <person name="Gnerre S."/>
            <person name="MacCallum I."/>
            <person name="Graves J.A."/>
            <person name="Ponting C.P."/>
            <person name="Breen M."/>
            <person name="Samollow P.B."/>
            <person name="Lander E.S."/>
            <person name="Lindblad-Toh K."/>
        </authorList>
    </citation>
    <scope>NUCLEOTIDE SEQUENCE [LARGE SCALE GENOMIC DNA]</scope>
</reference>
<evidence type="ECO:0000256" key="3">
    <source>
        <dbReference type="ARBA" id="ARBA00022473"/>
    </source>
</evidence>
<dbReference type="InterPro" id="IPR005817">
    <property type="entry name" value="Wnt"/>
</dbReference>
<dbReference type="GO" id="GO:0048864">
    <property type="term" value="P:stem cell development"/>
    <property type="evidence" value="ECO:0007669"/>
    <property type="project" value="Ensembl"/>
</dbReference>
<dbReference type="PRINTS" id="PR01891">
    <property type="entry name" value="WNT7PROTEIN"/>
</dbReference>
<dbReference type="GeneTree" id="ENSGT00940000158523"/>
<dbReference type="GO" id="GO:1905606">
    <property type="term" value="P:regulation of presynapse assembly"/>
    <property type="evidence" value="ECO:0007669"/>
    <property type="project" value="Ensembl"/>
</dbReference>
<dbReference type="Ensembl" id="ENSMODT00000010986.3">
    <property type="protein sequence ID" value="ENSMODP00000010773.3"/>
    <property type="gene ID" value="ENSMODG00000008659.3"/>
</dbReference>
<dbReference type="GO" id="GO:0035115">
    <property type="term" value="P:embryonic forelimb morphogenesis"/>
    <property type="evidence" value="ECO:0007669"/>
    <property type="project" value="Ensembl"/>
</dbReference>
<dbReference type="GO" id="GO:0060054">
    <property type="term" value="P:positive regulation of epithelial cell proliferation involved in wound healing"/>
    <property type="evidence" value="ECO:0007669"/>
    <property type="project" value="Ensembl"/>
</dbReference>
<gene>
    <name evidence="13" type="primary">WNT7A</name>
</gene>
<reference evidence="13" key="2">
    <citation type="submission" date="2025-08" db="UniProtKB">
        <authorList>
            <consortium name="Ensembl"/>
        </authorList>
    </citation>
    <scope>IDENTIFICATION</scope>
</reference>
<dbReference type="GO" id="GO:0060997">
    <property type="term" value="P:dendritic spine morphogenesis"/>
    <property type="evidence" value="ECO:0007669"/>
    <property type="project" value="Ensembl"/>
</dbReference>
<dbReference type="eggNOG" id="KOG3913">
    <property type="taxonomic scope" value="Eukaryota"/>
</dbReference>
<evidence type="ECO:0000256" key="12">
    <source>
        <dbReference type="SAM" id="Phobius"/>
    </source>
</evidence>
<keyword evidence="12" id="KW-0472">Membrane</keyword>
<accession>F6PG57</accession>
<dbReference type="GO" id="GO:0002062">
    <property type="term" value="P:chondrocyte differentiation"/>
    <property type="evidence" value="ECO:0007669"/>
    <property type="project" value="Ensembl"/>
</dbReference>
<dbReference type="HOGENOM" id="CLU_033039_1_4_1"/>
<keyword evidence="9" id="KW-0449">Lipoprotein</keyword>
<evidence type="ECO:0000256" key="11">
    <source>
        <dbReference type="RuleBase" id="RU003500"/>
    </source>
</evidence>
<dbReference type="GO" id="GO:0035313">
    <property type="term" value="P:wound healing, spreading of epidermal cells"/>
    <property type="evidence" value="ECO:0007669"/>
    <property type="project" value="Ensembl"/>
</dbReference>
<dbReference type="GO" id="GO:0098978">
    <property type="term" value="C:glutamatergic synapse"/>
    <property type="evidence" value="ECO:0007669"/>
    <property type="project" value="Ensembl"/>
</dbReference>
<dbReference type="GO" id="GO:0051247">
    <property type="term" value="P:positive regulation of protein metabolic process"/>
    <property type="evidence" value="ECO:0007669"/>
    <property type="project" value="Ensembl"/>
</dbReference>
<dbReference type="GO" id="GO:0000578">
    <property type="term" value="P:embryonic axis specification"/>
    <property type="evidence" value="ECO:0007669"/>
    <property type="project" value="Ensembl"/>
</dbReference>
<dbReference type="Bgee" id="ENSMODG00000008659">
    <property type="expression patterns" value="Expressed in extraembryonic membrane and 11 other cell types or tissues"/>
</dbReference>
<dbReference type="PANTHER" id="PTHR12027:SF78">
    <property type="entry name" value="PROTEIN WNT-7A"/>
    <property type="match status" value="1"/>
</dbReference>
<dbReference type="STRING" id="13616.ENSMODP00000010773"/>
<dbReference type="GO" id="GO:0042733">
    <property type="term" value="P:embryonic digit morphogenesis"/>
    <property type="evidence" value="ECO:0007669"/>
    <property type="project" value="Ensembl"/>
</dbReference>
<evidence type="ECO:0000256" key="5">
    <source>
        <dbReference type="ARBA" id="ARBA00022530"/>
    </source>
</evidence>
<evidence type="ECO:0000313" key="13">
    <source>
        <dbReference type="Ensembl" id="ENSMODP00000010773.3"/>
    </source>
</evidence>
<keyword evidence="14" id="KW-1185">Reference proteome</keyword>
<keyword evidence="12" id="KW-1133">Transmembrane helix</keyword>
<dbReference type="GO" id="GO:2000463">
    <property type="term" value="P:positive regulation of excitatory postsynaptic potential"/>
    <property type="evidence" value="ECO:0007669"/>
    <property type="project" value="Ensembl"/>
</dbReference>
<keyword evidence="3 11" id="KW-0217">Developmental protein</keyword>
<dbReference type="GO" id="GO:0071560">
    <property type="term" value="P:cellular response to transforming growth factor beta stimulus"/>
    <property type="evidence" value="ECO:0007669"/>
    <property type="project" value="Ensembl"/>
</dbReference>
<evidence type="ECO:0000256" key="10">
    <source>
        <dbReference type="ARBA" id="ARBA00045995"/>
    </source>
</evidence>
<dbReference type="GO" id="GO:0005576">
    <property type="term" value="C:extracellular region"/>
    <property type="evidence" value="ECO:0007669"/>
    <property type="project" value="InterPro"/>
</dbReference>
<dbReference type="Proteomes" id="UP000002280">
    <property type="component" value="Chromosome 6"/>
</dbReference>
<organism evidence="13 14">
    <name type="scientific">Monodelphis domestica</name>
    <name type="common">Gray short-tailed opossum</name>
    <dbReference type="NCBI Taxonomy" id="13616"/>
    <lineage>
        <taxon>Eukaryota</taxon>
        <taxon>Metazoa</taxon>
        <taxon>Chordata</taxon>
        <taxon>Craniata</taxon>
        <taxon>Vertebrata</taxon>
        <taxon>Euteleostomi</taxon>
        <taxon>Mammalia</taxon>
        <taxon>Metatheria</taxon>
        <taxon>Didelphimorphia</taxon>
        <taxon>Didelphidae</taxon>
        <taxon>Monodelphis</taxon>
    </lineage>
</organism>
<dbReference type="GO" id="GO:0005125">
    <property type="term" value="F:cytokine activity"/>
    <property type="evidence" value="ECO:0007669"/>
    <property type="project" value="Ensembl"/>
</dbReference>
<dbReference type="GO" id="GO:0062009">
    <property type="term" value="P:secondary palate development"/>
    <property type="evidence" value="ECO:0007669"/>
    <property type="project" value="Ensembl"/>
</dbReference>
<comment type="similarity">
    <text evidence="2 11">Belongs to the Wnt family.</text>
</comment>
<name>F6PG57_MONDO</name>
<keyword evidence="4" id="KW-0964">Secreted</keyword>
<keyword evidence="5" id="KW-0272">Extracellular matrix</keyword>
<evidence type="ECO:0000256" key="9">
    <source>
        <dbReference type="ARBA" id="ARBA00023288"/>
    </source>
</evidence>
<protein>
    <recommendedName>
        <fullName evidence="11">Protein Wnt</fullName>
    </recommendedName>
</protein>
<evidence type="ECO:0000256" key="7">
    <source>
        <dbReference type="ARBA" id="ARBA00023157"/>
    </source>
</evidence>
<proteinExistence type="inferred from homology"/>
<dbReference type="GO" id="GO:0021846">
    <property type="term" value="P:cell proliferation in forebrain"/>
    <property type="evidence" value="ECO:0007669"/>
    <property type="project" value="Ensembl"/>
</dbReference>
<keyword evidence="12" id="KW-0812">Transmembrane</keyword>
<evidence type="ECO:0000256" key="1">
    <source>
        <dbReference type="ARBA" id="ARBA00004498"/>
    </source>
</evidence>
<feature type="transmembrane region" description="Helical" evidence="12">
    <location>
        <begin position="12"/>
        <end position="37"/>
    </location>
</feature>
<dbReference type="GO" id="GO:0060070">
    <property type="term" value="P:canonical Wnt signaling pathway"/>
    <property type="evidence" value="ECO:0007669"/>
    <property type="project" value="Ensembl"/>
</dbReference>
<evidence type="ECO:0000256" key="6">
    <source>
        <dbReference type="ARBA" id="ARBA00022687"/>
    </source>
</evidence>
<comment type="subcellular location">
    <subcellularLocation>
        <location evidence="1 11">Secreted</location>
        <location evidence="1 11">Extracellular space</location>
        <location evidence="1 11">Extracellular matrix</location>
    </subcellularLocation>
</comment>
<dbReference type="SMART" id="SM00097">
    <property type="entry name" value="WNT1"/>
    <property type="match status" value="1"/>
</dbReference>
<dbReference type="AlphaFoldDB" id="F6PG57"/>
<dbReference type="PANTHER" id="PTHR12027">
    <property type="entry name" value="WNT RELATED"/>
    <property type="match status" value="1"/>
</dbReference>
<evidence type="ECO:0000256" key="4">
    <source>
        <dbReference type="ARBA" id="ARBA00022525"/>
    </source>
</evidence>
<sequence>MNRKARRWICPIFLSLGIVYIKIGGFSSVVALGASIICNKIPGLAPRQRAICQSRPDAIIVIGEGSQMGINECQFQFRNGRWNCSALGERTVFGKELKVGSREAAFTYAVIAAGVAHAITAACTQGNLSDCGCDKEKQGQYHRDEGWKWGGCSADIRYGIGFAKVFVDAREIKQNARTLMNLHNNEAGRKVGRLWGLEAR</sequence>
<dbReference type="PRINTS" id="PR01349">
    <property type="entry name" value="WNTPROTEIN"/>
</dbReference>
<reference evidence="13" key="3">
    <citation type="submission" date="2025-09" db="UniProtKB">
        <authorList>
            <consortium name="Ensembl"/>
        </authorList>
    </citation>
    <scope>IDENTIFICATION</scope>
</reference>
<dbReference type="GO" id="GO:0001502">
    <property type="term" value="P:cartilage condensation"/>
    <property type="evidence" value="ECO:0007669"/>
    <property type="project" value="Ensembl"/>
</dbReference>
<dbReference type="InParanoid" id="F6PG57"/>
<dbReference type="OMA" id="NVEHMEN"/>
<dbReference type="Pfam" id="PF00110">
    <property type="entry name" value="wnt"/>
    <property type="match status" value="1"/>
</dbReference>
<evidence type="ECO:0000256" key="8">
    <source>
        <dbReference type="ARBA" id="ARBA00023180"/>
    </source>
</evidence>
<dbReference type="GO" id="GO:1904891">
    <property type="term" value="P:positive regulation of excitatory synapse assembly"/>
    <property type="evidence" value="ECO:0007669"/>
    <property type="project" value="Ensembl"/>
</dbReference>
<keyword evidence="8" id="KW-0325">Glycoprotein</keyword>
<evidence type="ECO:0000256" key="2">
    <source>
        <dbReference type="ARBA" id="ARBA00005683"/>
    </source>
</evidence>
<dbReference type="GO" id="GO:0045944">
    <property type="term" value="P:positive regulation of transcription by RNA polymerase II"/>
    <property type="evidence" value="ECO:0007669"/>
    <property type="project" value="Ensembl"/>
</dbReference>
<dbReference type="GO" id="GO:0060071">
    <property type="term" value="P:Wnt signaling pathway, planar cell polarity pathway"/>
    <property type="evidence" value="ECO:0007669"/>
    <property type="project" value="Ensembl"/>
</dbReference>
<dbReference type="InterPro" id="IPR013300">
    <property type="entry name" value="Wnt7"/>
</dbReference>
<dbReference type="GO" id="GO:0035116">
    <property type="term" value="P:embryonic hindlimb morphogenesis"/>
    <property type="evidence" value="ECO:0007669"/>
    <property type="project" value="Ensembl"/>
</dbReference>
<keyword evidence="6 11" id="KW-0879">Wnt signaling pathway</keyword>